<keyword evidence="5 8" id="KW-0479">Metal-binding</keyword>
<evidence type="ECO:0000256" key="8">
    <source>
        <dbReference type="PROSITE-ProRule" id="PRU00433"/>
    </source>
</evidence>
<sequence>MKVHHNSESKSRWFSYAMWIAFLAGFGFFALSFVALGILPGRQLASLVKEQAPVNMAAYTPEQERGRQIYAREGCAYCHTQQVRFTPEDVARFGAPTEAWETKYDAPQLWGTRRIGPDLAREAAVRSDDWQLTHLYNPRLTVADSVMPGYPWLFDGKASVPTQDATDLLAYLQVLGRPRIDSGYAAAPPSMDDPAMAGLHGEDLVPAAIANAVAADPANLTAPVVATSSSFNLSRGKELFASNCASCHGANGDGQSSAAASLLPRPADLTANHYAPQRVATALWNGVAGSAMPAWRDLPQRDLQALTSFVVSLNQDRVTEANAGAQFVAKGSQIFAVNCTTCHGLQGEGDGPAAAAIQPHPTNFHIERPTEAHALSAITDGIPGTSMPSWKTKLDDQDRRAVVAYLRSLSAAPMEGE</sequence>
<dbReference type="InterPro" id="IPR009056">
    <property type="entry name" value="Cyt_c-like_dom"/>
</dbReference>
<evidence type="ECO:0000256" key="1">
    <source>
        <dbReference type="ARBA" id="ARBA00001926"/>
    </source>
</evidence>
<feature type="domain" description="Cytochrome c" evidence="10">
    <location>
        <begin position="231"/>
        <end position="314"/>
    </location>
</feature>
<evidence type="ECO:0000313" key="12">
    <source>
        <dbReference type="Proteomes" id="UP000664699"/>
    </source>
</evidence>
<dbReference type="PANTHER" id="PTHR33751">
    <property type="entry name" value="CBB3-TYPE CYTOCHROME C OXIDASE SUBUNIT FIXP"/>
    <property type="match status" value="1"/>
</dbReference>
<keyword evidence="9" id="KW-0812">Transmembrane</keyword>
<comment type="cofactor">
    <cofactor evidence="1">
        <name>heme c</name>
        <dbReference type="ChEBI" id="CHEBI:61717"/>
    </cofactor>
</comment>
<dbReference type="InterPro" id="IPR036909">
    <property type="entry name" value="Cyt_c-like_dom_sf"/>
</dbReference>
<evidence type="ECO:0000256" key="9">
    <source>
        <dbReference type="SAM" id="Phobius"/>
    </source>
</evidence>
<keyword evidence="6" id="KW-0249">Electron transport</keyword>
<dbReference type="Gene3D" id="1.10.760.10">
    <property type="entry name" value="Cytochrome c-like domain"/>
    <property type="match status" value="3"/>
</dbReference>
<keyword evidence="4" id="KW-0679">Respiratory chain</keyword>
<dbReference type="PRINTS" id="PR00605">
    <property type="entry name" value="CYTCHROMECIC"/>
</dbReference>
<evidence type="ECO:0000256" key="2">
    <source>
        <dbReference type="ARBA" id="ARBA00022448"/>
    </source>
</evidence>
<keyword evidence="9" id="KW-0472">Membrane</keyword>
<dbReference type="InterPro" id="IPR003468">
    <property type="entry name" value="Cyt_c_oxidase_monohaem-su/FixO"/>
</dbReference>
<evidence type="ECO:0000256" key="6">
    <source>
        <dbReference type="ARBA" id="ARBA00022982"/>
    </source>
</evidence>
<dbReference type="RefSeq" id="WP_207135712.1">
    <property type="nucleotide sequence ID" value="NZ_JAFLNA010000018.1"/>
</dbReference>
<reference evidence="11 12" key="1">
    <citation type="submission" date="2021-03" db="EMBL/GenBank/DDBJ databases">
        <title>Whole genome sequence of Agrobacterium sp. strain Rnr.</title>
        <authorList>
            <person name="Mafakheri H."/>
            <person name="Taghavi S.M."/>
            <person name="Nemanja K."/>
            <person name="Osdaghi E."/>
        </authorList>
    </citation>
    <scope>NUCLEOTIDE SEQUENCE [LARGE SCALE GENOMIC DNA]</scope>
    <source>
        <strain evidence="11 12">Rnr</strain>
    </source>
</reference>
<keyword evidence="7 8" id="KW-0408">Iron</keyword>
<feature type="transmembrane region" description="Helical" evidence="9">
    <location>
        <begin position="16"/>
        <end position="39"/>
    </location>
</feature>
<dbReference type="InterPro" id="IPR050597">
    <property type="entry name" value="Cytochrome_c_Oxidase_Subunit"/>
</dbReference>
<keyword evidence="3 8" id="KW-0349">Heme</keyword>
<feature type="domain" description="Cytochrome c" evidence="10">
    <location>
        <begin position="61"/>
        <end position="176"/>
    </location>
</feature>
<evidence type="ECO:0000256" key="7">
    <source>
        <dbReference type="ARBA" id="ARBA00023004"/>
    </source>
</evidence>
<evidence type="ECO:0000259" key="10">
    <source>
        <dbReference type="PROSITE" id="PS51007"/>
    </source>
</evidence>
<dbReference type="InterPro" id="IPR008168">
    <property type="entry name" value="Cyt_C_IC"/>
</dbReference>
<dbReference type="Proteomes" id="UP000664699">
    <property type="component" value="Unassembled WGS sequence"/>
</dbReference>
<dbReference type="SUPFAM" id="SSF46626">
    <property type="entry name" value="Cytochrome c"/>
    <property type="match status" value="3"/>
</dbReference>
<protein>
    <submittedName>
        <fullName evidence="11">Cbb3-type cytochrome c oxidase subunit II</fullName>
    </submittedName>
</protein>
<dbReference type="PROSITE" id="PS51007">
    <property type="entry name" value="CYTC"/>
    <property type="match status" value="3"/>
</dbReference>
<dbReference type="Pfam" id="PF13442">
    <property type="entry name" value="Cytochrome_CBB3"/>
    <property type="match status" value="1"/>
</dbReference>
<proteinExistence type="predicted"/>
<comment type="caution">
    <text evidence="11">The sequence shown here is derived from an EMBL/GenBank/DDBJ whole genome shotgun (WGS) entry which is preliminary data.</text>
</comment>
<gene>
    <name evidence="11" type="ORF">JZX89_25245</name>
</gene>
<keyword evidence="2" id="KW-0813">Transport</keyword>
<keyword evidence="9" id="KW-1133">Transmembrane helix</keyword>
<evidence type="ECO:0000256" key="4">
    <source>
        <dbReference type="ARBA" id="ARBA00022660"/>
    </source>
</evidence>
<evidence type="ECO:0000313" key="11">
    <source>
        <dbReference type="EMBL" id="MBO0134053.1"/>
    </source>
</evidence>
<evidence type="ECO:0000256" key="5">
    <source>
        <dbReference type="ARBA" id="ARBA00022723"/>
    </source>
</evidence>
<accession>A0ABS3ER70</accession>
<dbReference type="Pfam" id="PF02433">
    <property type="entry name" value="FixO"/>
    <property type="match status" value="1"/>
</dbReference>
<feature type="domain" description="Cytochrome c" evidence="10">
    <location>
        <begin position="326"/>
        <end position="410"/>
    </location>
</feature>
<dbReference type="PANTHER" id="PTHR33751:SF1">
    <property type="entry name" value="CBB3-TYPE CYTOCHROME C OXIDASE SUBUNIT FIXP"/>
    <property type="match status" value="1"/>
</dbReference>
<organism evidence="11 12">
    <name type="scientific">Agrobacterium burrii</name>
    <dbReference type="NCBI Taxonomy" id="2815339"/>
    <lineage>
        <taxon>Bacteria</taxon>
        <taxon>Pseudomonadati</taxon>
        <taxon>Pseudomonadota</taxon>
        <taxon>Alphaproteobacteria</taxon>
        <taxon>Hyphomicrobiales</taxon>
        <taxon>Rhizobiaceae</taxon>
        <taxon>Rhizobium/Agrobacterium group</taxon>
        <taxon>Agrobacterium</taxon>
        <taxon>Agrobacterium tumefaciens complex</taxon>
    </lineage>
</organism>
<dbReference type="Pfam" id="PF00034">
    <property type="entry name" value="Cytochrom_C"/>
    <property type="match status" value="1"/>
</dbReference>
<dbReference type="EMBL" id="JAFLNA010000018">
    <property type="protein sequence ID" value="MBO0134053.1"/>
    <property type="molecule type" value="Genomic_DNA"/>
</dbReference>
<name>A0ABS3ER70_9HYPH</name>
<keyword evidence="12" id="KW-1185">Reference proteome</keyword>
<evidence type="ECO:0000256" key="3">
    <source>
        <dbReference type="ARBA" id="ARBA00022617"/>
    </source>
</evidence>